<dbReference type="InParanoid" id="A0A059AJC1"/>
<sequence>MGWTEPYVIKPGGFSFKKLLSSTSLECIPITIQFLFNVRTVSSTAYTQTLKNGSGVVDTSGIPRFCSESLVL</sequence>
<gene>
    <name evidence="1" type="ORF">EUGRSUZ_J02733</name>
</gene>
<dbReference type="EMBL" id="KK198762">
    <property type="protein sequence ID" value="KCW53480.1"/>
    <property type="molecule type" value="Genomic_DNA"/>
</dbReference>
<evidence type="ECO:0000313" key="1">
    <source>
        <dbReference type="EMBL" id="KCW53480.1"/>
    </source>
</evidence>
<dbReference type="AlphaFoldDB" id="A0A059AJC1"/>
<proteinExistence type="predicted"/>
<organism evidence="1">
    <name type="scientific">Eucalyptus grandis</name>
    <name type="common">Flooded gum</name>
    <dbReference type="NCBI Taxonomy" id="71139"/>
    <lineage>
        <taxon>Eukaryota</taxon>
        <taxon>Viridiplantae</taxon>
        <taxon>Streptophyta</taxon>
        <taxon>Embryophyta</taxon>
        <taxon>Tracheophyta</taxon>
        <taxon>Spermatophyta</taxon>
        <taxon>Magnoliopsida</taxon>
        <taxon>eudicotyledons</taxon>
        <taxon>Gunneridae</taxon>
        <taxon>Pentapetalae</taxon>
        <taxon>rosids</taxon>
        <taxon>malvids</taxon>
        <taxon>Myrtales</taxon>
        <taxon>Myrtaceae</taxon>
        <taxon>Myrtoideae</taxon>
        <taxon>Eucalypteae</taxon>
        <taxon>Eucalyptus</taxon>
    </lineage>
</organism>
<dbReference type="Gramene" id="KCW53480">
    <property type="protein sequence ID" value="KCW53480"/>
    <property type="gene ID" value="EUGRSUZ_J02733"/>
</dbReference>
<accession>A0A059AJC1</accession>
<protein>
    <submittedName>
        <fullName evidence="1">Uncharacterized protein</fullName>
    </submittedName>
</protein>
<name>A0A059AJC1_EUCGR</name>
<reference evidence="1" key="1">
    <citation type="submission" date="2013-07" db="EMBL/GenBank/DDBJ databases">
        <title>The genome of Eucalyptus grandis.</title>
        <authorList>
            <person name="Schmutz J."/>
            <person name="Hayes R."/>
            <person name="Myburg A."/>
            <person name="Tuskan G."/>
            <person name="Grattapaglia D."/>
            <person name="Rokhsar D.S."/>
        </authorList>
    </citation>
    <scope>NUCLEOTIDE SEQUENCE</scope>
    <source>
        <tissue evidence="1">Leaf extractions</tissue>
    </source>
</reference>